<feature type="domain" description="Bacterial Ig" evidence="3">
    <location>
        <begin position="576"/>
        <end position="626"/>
    </location>
</feature>
<evidence type="ECO:0000313" key="6">
    <source>
        <dbReference type="Proteomes" id="UP000591929"/>
    </source>
</evidence>
<feature type="domain" description="Bacterial Ig" evidence="4">
    <location>
        <begin position="738"/>
        <end position="818"/>
    </location>
</feature>
<sequence>MKKNTKKALIGLVAFNVIASTMITAMPTQSKAAEQAPIVNTRLLSSRANLTAKQTSYLAAIGVTSGSAVLSGNNVTLTNNNASGGLMTKEKVNLLHDFKFTSTLGFGSGSADGISFVMQNNTNPSSFGGVGDGLGLSGLKNAIGIAMRAQTWYTPARQNVSFYANNQFFDTKNTVGNLTGTAQNVTITWTAATRTLSYTIAGISSSYQVADLTATFGGTKAYIGLVGVTGQGTNVHVANSSKIEFDLGTEPVINATDQSLLTGQSFSPLAGVTATDLEDGDLTSSVKVAANDVDTSKPGVYHVTYTVTDSDGNTVTKTISITVKQGEVAVPTINAVTTDDTTVTGTGIPGASMKVTVGTNGADTEYTVIVKTDGTYSITIPKQPVGSFILAKQTLNNVTSDYAVAIVTQGKVAVPTINAVTTDDTTVTGTGIPGAAVEVTLENDMKYTVLVKTDGTYSITIPKQAVNRVVTAKQILNTVRSSAVSTIVTQGEVAVPTINTITTDDTTVTGTGIPGASVTVTLENGMAYTGIVKTDGTYSITIPKQAFNRLVGYTQTLNNVTSRLIYTAVKQGKVADPTINAITTDDTTVTGTGIPGASVTVTMDNSIEYTGIVKTDGTYSITIPKQPLYTVALATQTLNNVRSGYATVIITQGKVAAPTINGLTTDDTTVTGTGIPGASVTVTANNKEYTGTVKTDGTYSITIPNQAVNTVVTATQTLNNVTSSAVSTTVKAIPVISTLTANDFTIGTDNYIRGTYTGDIAKLAIEVNGVLQQTINATGSPYQYYAKGKVNATTDQVYVIGYDATGKQLQKTKVNVKQPTAGTITPNTFYLGKDNYVKGTLTGDVAKFSLTINGVEYTRINVTTAPNFQYYANNLITNVTDIVQINAYDASGKLLDTKPVTITKDQGEVGTITSVAPFKLGKDSYVTGAYTGDIVKVELQVNGIPLQRINVTGGTIKYYAKATITKTTDEVKLVGYNTAGVAVSAKTVSVTATDGTVTANPFVIGKDGYVTGKYTGDVAKISLTVNGVKQSTISVPTPGPDFQYYAKTLIKNADDVVVLTAYDTIGNVLDTVNVTVNKPAVETSGTVTPDAFKIGTDSYVDGTYTGDVAKVELEVNGVKYGQIPATGNVIHYYAASLITNASDVVKVNVYDAAGKQLDSKIVSVIAPTGTVVAATVKVGDSYLRGTATGDVTKVTLSINGTEQPSPAFVQPDGSYQYYIKNLNLKATDDVKVIGMDARGNVLGTAGVTIIN</sequence>
<dbReference type="NCBIfam" id="NF033510">
    <property type="entry name" value="Ca_tandemer"/>
    <property type="match status" value="4"/>
</dbReference>
<dbReference type="InterPro" id="IPR013320">
    <property type="entry name" value="ConA-like_dom_sf"/>
</dbReference>
<dbReference type="Gene3D" id="2.60.120.200">
    <property type="match status" value="1"/>
</dbReference>
<comment type="caution">
    <text evidence="5">The sequence shown here is derived from an EMBL/GenBank/DDBJ whole genome shotgun (WGS) entry which is preliminary data.</text>
</comment>
<feature type="domain" description="Bacterial Ig" evidence="3">
    <location>
        <begin position="495"/>
        <end position="546"/>
    </location>
</feature>
<feature type="domain" description="Bacterial Ig" evidence="4">
    <location>
        <begin position="995"/>
        <end position="1077"/>
    </location>
</feature>
<dbReference type="InterPro" id="IPR032179">
    <property type="entry name" value="Cry22Aa_Ig-like"/>
</dbReference>
<keyword evidence="1" id="KW-0732">Signal</keyword>
<evidence type="ECO:0000256" key="1">
    <source>
        <dbReference type="SAM" id="SignalP"/>
    </source>
</evidence>
<evidence type="ECO:0000259" key="4">
    <source>
        <dbReference type="Pfam" id="PF20622"/>
    </source>
</evidence>
<dbReference type="RefSeq" id="WP_185377982.1">
    <property type="nucleotide sequence ID" value="NZ_JAARPL010000014.1"/>
</dbReference>
<feature type="domain" description="Bacterial Ig" evidence="4">
    <location>
        <begin position="1085"/>
        <end position="1165"/>
    </location>
</feature>
<dbReference type="AlphaFoldDB" id="A0A841Y9X5"/>
<dbReference type="CDD" id="cd00146">
    <property type="entry name" value="PKD"/>
    <property type="match status" value="1"/>
</dbReference>
<feature type="chain" id="PRO_5032498896" evidence="1">
    <location>
        <begin position="33"/>
        <end position="1251"/>
    </location>
</feature>
<gene>
    <name evidence="5" type="ORF">HB847_15005</name>
</gene>
<dbReference type="Gene3D" id="2.60.40.10">
    <property type="entry name" value="Immunoglobulins"/>
    <property type="match status" value="6"/>
</dbReference>
<proteinExistence type="predicted"/>
<name>A0A841Y9X5_9LIST</name>
<feature type="domain" description="Bacterial Ig" evidence="4">
    <location>
        <begin position="822"/>
        <end position="904"/>
    </location>
</feature>
<feature type="domain" description="Bacterial Ig" evidence="3">
    <location>
        <begin position="657"/>
        <end position="730"/>
    </location>
</feature>
<dbReference type="Pfam" id="PF16403">
    <property type="entry name" value="Bact_surface_Ig-like"/>
    <property type="match status" value="1"/>
</dbReference>
<reference evidence="5 6" key="1">
    <citation type="submission" date="2020-03" db="EMBL/GenBank/DDBJ databases">
        <title>Soil Listeria distribution.</title>
        <authorList>
            <person name="Liao J."/>
            <person name="Wiedmann M."/>
        </authorList>
    </citation>
    <scope>NUCLEOTIDE SEQUENCE [LARGE SCALE GENOMIC DNA]</scope>
    <source>
        <strain evidence="5 6">FSL L7-1681</strain>
    </source>
</reference>
<dbReference type="EMBL" id="JAARPL010000014">
    <property type="protein sequence ID" value="MBC1373660.1"/>
    <property type="molecule type" value="Genomic_DNA"/>
</dbReference>
<dbReference type="InterPro" id="IPR041498">
    <property type="entry name" value="Big_6"/>
</dbReference>
<dbReference type="Pfam" id="PF17936">
    <property type="entry name" value="Big_6"/>
    <property type="match status" value="4"/>
</dbReference>
<feature type="domain" description="Bacterial Ig" evidence="4">
    <location>
        <begin position="1169"/>
        <end position="1250"/>
    </location>
</feature>
<dbReference type="Proteomes" id="UP000591929">
    <property type="component" value="Unassembled WGS sequence"/>
</dbReference>
<feature type="domain" description="Bacterial Ig" evidence="4">
    <location>
        <begin position="910"/>
        <end position="991"/>
    </location>
</feature>
<organism evidence="5 6">
    <name type="scientific">Listeria booriae</name>
    <dbReference type="NCBI Taxonomy" id="1552123"/>
    <lineage>
        <taxon>Bacteria</taxon>
        <taxon>Bacillati</taxon>
        <taxon>Bacillota</taxon>
        <taxon>Bacilli</taxon>
        <taxon>Bacillales</taxon>
        <taxon>Listeriaceae</taxon>
        <taxon>Listeria</taxon>
    </lineage>
</organism>
<dbReference type="Pfam" id="PF20622">
    <property type="entry name" value="Big_15"/>
    <property type="match status" value="6"/>
</dbReference>
<feature type="signal peptide" evidence="1">
    <location>
        <begin position="1"/>
        <end position="32"/>
    </location>
</feature>
<dbReference type="SUPFAM" id="SSF49899">
    <property type="entry name" value="Concanavalin A-like lectins/glucanases"/>
    <property type="match status" value="1"/>
</dbReference>
<dbReference type="InterPro" id="IPR035986">
    <property type="entry name" value="PKD_dom_sf"/>
</dbReference>
<dbReference type="InterPro" id="IPR013783">
    <property type="entry name" value="Ig-like_fold"/>
</dbReference>
<protein>
    <submittedName>
        <fullName evidence="5">DUF5011 domain-containing protein</fullName>
    </submittedName>
</protein>
<evidence type="ECO:0000259" key="3">
    <source>
        <dbReference type="Pfam" id="PF17936"/>
    </source>
</evidence>
<accession>A0A841Y9X5</accession>
<dbReference type="InterPro" id="IPR046746">
    <property type="entry name" value="Big_15"/>
</dbReference>
<dbReference type="SUPFAM" id="SSF49299">
    <property type="entry name" value="PKD domain"/>
    <property type="match status" value="1"/>
</dbReference>
<feature type="domain" description="Bacterial Ig" evidence="3">
    <location>
        <begin position="414"/>
        <end position="476"/>
    </location>
</feature>
<evidence type="ECO:0000313" key="5">
    <source>
        <dbReference type="EMBL" id="MBC1373660.1"/>
    </source>
</evidence>
<evidence type="ECO:0000259" key="2">
    <source>
        <dbReference type="Pfam" id="PF16403"/>
    </source>
</evidence>
<feature type="domain" description="Pesticidal crystal protein Cry22Aa Ig-like" evidence="2">
    <location>
        <begin position="256"/>
        <end position="323"/>
    </location>
</feature>